<keyword evidence="2" id="KW-1185">Reference proteome</keyword>
<dbReference type="Gene3D" id="1.10.510.10">
    <property type="entry name" value="Transferase(Phosphotransferase) domain 1"/>
    <property type="match status" value="1"/>
</dbReference>
<name>A0A1S8DHN9_9GAMM</name>
<accession>A0A1S8DHN9</accession>
<proteinExistence type="predicted"/>
<sequence>MSLQTQLRAAGREPPLPCEFTLPQGQVRVLRWLRVLPGKRLVAEVDCAGQPGVLKLFIATGAERHCQREVDGLLALQAHGVTTPALLGHGALHDGGHYVLSAYLAGSHTLQQQWDLLASRAPGDSGAMALLGQALALIAAMHRVGLVQTDLHLGNFLLHEQQLYVIDGDAVEALSPGQPLSAAQVEDNLAIFLGQLDPEWDALGELLLVDYLQHNPLALNPDRLARQVAQVRQRRLDDYLGKTLRDCTTFAVRRSWSRFCAAVRSELDNLSALLARPDDALAAQPLLKDGGSSTVGRTRVQGRELVIKRYNIKGFGHWLKRFWRPTRAWHSWLAAHRLQFLGIATPAPLAMIEQRFGPLRRRAWLITEYCGGVDLLHYLGEDGQHLPEPAVADALLAVFDQLVQARISHGDFKATNLLWHAERVWLIDLDAMQAHRSERSWQVAWQRDRQRFVRNWPAESPLAVWLEERLPRC</sequence>
<evidence type="ECO:0008006" key="3">
    <source>
        <dbReference type="Google" id="ProtNLM"/>
    </source>
</evidence>
<reference evidence="1 2" key="1">
    <citation type="submission" date="2017-01" db="EMBL/GenBank/DDBJ databases">
        <title>Draft genome sequence of Pseudomonas pachastrellae type strain CCUG 46540T from a deep sea.</title>
        <authorList>
            <person name="Gomila M."/>
            <person name="Mulet M."/>
            <person name="Lalucat J."/>
            <person name="Garcia-Valdes E."/>
        </authorList>
    </citation>
    <scope>NUCLEOTIDE SEQUENCE [LARGE SCALE GENOMIC DNA]</scope>
    <source>
        <strain evidence="1 2">CCUG 46540</strain>
    </source>
</reference>
<dbReference type="EMBL" id="MUBC01000008">
    <property type="protein sequence ID" value="ONM44924.1"/>
    <property type="molecule type" value="Genomic_DNA"/>
</dbReference>
<dbReference type="SUPFAM" id="SSF56112">
    <property type="entry name" value="Protein kinase-like (PK-like)"/>
    <property type="match status" value="2"/>
</dbReference>
<comment type="caution">
    <text evidence="1">The sequence shown here is derived from an EMBL/GenBank/DDBJ whole genome shotgun (WGS) entry which is preliminary data.</text>
</comment>
<dbReference type="RefSeq" id="WP_083725420.1">
    <property type="nucleotide sequence ID" value="NZ_FOUD01000012.1"/>
</dbReference>
<dbReference type="PANTHER" id="PTHR37171">
    <property type="entry name" value="SERINE/THREONINE-PROTEIN KINASE YRZF-RELATED"/>
    <property type="match status" value="1"/>
</dbReference>
<dbReference type="Pfam" id="PF06293">
    <property type="entry name" value="Kdo"/>
    <property type="match status" value="1"/>
</dbReference>
<evidence type="ECO:0000313" key="2">
    <source>
        <dbReference type="Proteomes" id="UP000242847"/>
    </source>
</evidence>
<gene>
    <name evidence="1" type="ORF">BXT89_05235</name>
</gene>
<protein>
    <recommendedName>
        <fullName evidence="3">Serine/threonine protein kinase</fullName>
    </recommendedName>
</protein>
<dbReference type="Proteomes" id="UP000242847">
    <property type="component" value="Unassembled WGS sequence"/>
</dbReference>
<dbReference type="PANTHER" id="PTHR37171:SF1">
    <property type="entry name" value="SERINE_THREONINE-PROTEIN KINASE YRZF-RELATED"/>
    <property type="match status" value="1"/>
</dbReference>
<dbReference type="InterPro" id="IPR052396">
    <property type="entry name" value="Meiotic_Drive_Suppr_Kinase"/>
</dbReference>
<dbReference type="AlphaFoldDB" id="A0A1S8DHN9"/>
<organism evidence="1 2">
    <name type="scientific">Halopseudomonas pachastrellae</name>
    <dbReference type="NCBI Taxonomy" id="254161"/>
    <lineage>
        <taxon>Bacteria</taxon>
        <taxon>Pseudomonadati</taxon>
        <taxon>Pseudomonadota</taxon>
        <taxon>Gammaproteobacteria</taxon>
        <taxon>Pseudomonadales</taxon>
        <taxon>Pseudomonadaceae</taxon>
        <taxon>Halopseudomonas</taxon>
    </lineage>
</organism>
<dbReference type="STRING" id="254161.SAMN05216256_11260"/>
<evidence type="ECO:0000313" key="1">
    <source>
        <dbReference type="EMBL" id="ONM44924.1"/>
    </source>
</evidence>
<dbReference type="InterPro" id="IPR011009">
    <property type="entry name" value="Kinase-like_dom_sf"/>
</dbReference>